<dbReference type="AlphaFoldDB" id="A1A3K8"/>
<keyword evidence="1" id="KW-1133">Transmembrane helix</keyword>
<proteinExistence type="predicted"/>
<dbReference type="HOGENOM" id="CLU_061343_1_0_11"/>
<keyword evidence="4" id="KW-1185">Reference proteome</keyword>
<dbReference type="Pfam" id="PF01757">
    <property type="entry name" value="Acyl_transf_3"/>
    <property type="match status" value="1"/>
</dbReference>
<dbReference type="STRING" id="367928.BAD_1510"/>
<dbReference type="GO" id="GO:0016747">
    <property type="term" value="F:acyltransferase activity, transferring groups other than amino-acyl groups"/>
    <property type="evidence" value="ECO:0007669"/>
    <property type="project" value="InterPro"/>
</dbReference>
<protein>
    <submittedName>
        <fullName evidence="3">Proline symporter</fullName>
    </submittedName>
</protein>
<dbReference type="EMBL" id="AP009256">
    <property type="protein sequence ID" value="BAF40291.1"/>
    <property type="molecule type" value="Genomic_DNA"/>
</dbReference>
<evidence type="ECO:0000313" key="3">
    <source>
        <dbReference type="EMBL" id="BAF40291.1"/>
    </source>
</evidence>
<evidence type="ECO:0000259" key="2">
    <source>
        <dbReference type="Pfam" id="PF01757"/>
    </source>
</evidence>
<feature type="transmembrane region" description="Helical" evidence="1">
    <location>
        <begin position="174"/>
        <end position="190"/>
    </location>
</feature>
<accession>A1A3K8</accession>
<feature type="transmembrane region" description="Helical" evidence="1">
    <location>
        <begin position="55"/>
        <end position="80"/>
    </location>
</feature>
<keyword evidence="1" id="KW-0812">Transmembrane</keyword>
<keyword evidence="1" id="KW-0472">Membrane</keyword>
<feature type="transmembrane region" description="Helical" evidence="1">
    <location>
        <begin position="101"/>
        <end position="118"/>
    </location>
</feature>
<evidence type="ECO:0000313" key="4">
    <source>
        <dbReference type="Proteomes" id="UP000008702"/>
    </source>
</evidence>
<dbReference type="KEGG" id="bad:BAD_1510"/>
<dbReference type="Proteomes" id="UP000008702">
    <property type="component" value="Chromosome"/>
</dbReference>
<feature type="transmembrane region" description="Helical" evidence="1">
    <location>
        <begin position="21"/>
        <end position="43"/>
    </location>
</feature>
<feature type="transmembrane region" description="Helical" evidence="1">
    <location>
        <begin position="327"/>
        <end position="352"/>
    </location>
</feature>
<feature type="transmembrane region" description="Helical" evidence="1">
    <location>
        <begin position="196"/>
        <end position="213"/>
    </location>
</feature>
<feature type="transmembrane region" description="Helical" evidence="1">
    <location>
        <begin position="142"/>
        <end position="162"/>
    </location>
</feature>
<organism evidence="3 4">
    <name type="scientific">Bifidobacterium adolescentis (strain ATCC 15703 / DSM 20083 / NCTC 11814 / E194a)</name>
    <dbReference type="NCBI Taxonomy" id="367928"/>
    <lineage>
        <taxon>Bacteria</taxon>
        <taxon>Bacillati</taxon>
        <taxon>Actinomycetota</taxon>
        <taxon>Actinomycetes</taxon>
        <taxon>Bifidobacteriales</taxon>
        <taxon>Bifidobacteriaceae</taxon>
        <taxon>Bifidobacterium</taxon>
    </lineage>
</organism>
<evidence type="ECO:0000256" key="1">
    <source>
        <dbReference type="SAM" id="Phobius"/>
    </source>
</evidence>
<name>A1A3K8_BIFAA</name>
<dbReference type="InterPro" id="IPR002656">
    <property type="entry name" value="Acyl_transf_3_dom"/>
</dbReference>
<feature type="domain" description="Acyltransferase 3" evidence="2">
    <location>
        <begin position="20"/>
        <end position="340"/>
    </location>
</feature>
<gene>
    <name evidence="3" type="ordered locus">BAD_1510</name>
</gene>
<feature type="transmembrane region" description="Helical" evidence="1">
    <location>
        <begin position="220"/>
        <end position="243"/>
    </location>
</feature>
<reference evidence="3 4" key="1">
    <citation type="submission" date="2006-12" db="EMBL/GenBank/DDBJ databases">
        <title>Bifidobacterium adolescentis complete genome sequence.</title>
        <authorList>
            <person name="Suzuki T."/>
            <person name="Tsuda Y."/>
            <person name="Kanou N."/>
            <person name="Inoue T."/>
            <person name="Kumazaki K."/>
            <person name="Nagano S."/>
            <person name="Hirai S."/>
            <person name="Tanaka K."/>
            <person name="Watanabe K."/>
        </authorList>
    </citation>
    <scope>NUCLEOTIDE SEQUENCE [LARGE SCALE GENOMIC DNA]</scope>
    <source>
        <strain evidence="4">ATCC 15703 / DSM 20083 / NCTC 11814 / E194a</strain>
    </source>
</reference>
<sequence>MGMGFKREEMSKRGKSRESGIELLRIVAVVLIVSHHLLCHSTFDLFNEPFCVKRLFFQMLYLAPGKIGIALFLFISVWFLADKGVTLQGAIRKIWLLWRELFFWNIVGMCCQLALPSSEPRTVNDWWFSWLNMFFPLTRNEWWYVSSYAIFLVLLPFVLPCLRYLGKENHKKCCVVLFVLWGALALIPGSNLDNGLSVVGFEYVFVLISYYKWYMKEIKANYAAILVVLGTLVILIWNIALPMLIPDNSSLLMDFLWPVEKEWSIPILMISFGLFELLRRATFHSSVINMIATSSFGVYLATEQPFIREQLWSKWIVLSDFYDSKYAIAQAILCIIIVCVVASALDLLRGLLFDMTINRHRGAWFDKLWSMVASENKRQK</sequence>